<protein>
    <recommendedName>
        <fullName evidence="3">Outer membrane protein beta-barrel domain-containing protein</fullName>
    </recommendedName>
</protein>
<name>A0A5S3YRV3_9GAMM</name>
<dbReference type="Proteomes" id="UP000307362">
    <property type="component" value="Unassembled WGS sequence"/>
</dbReference>
<evidence type="ECO:0000313" key="2">
    <source>
        <dbReference type="Proteomes" id="UP000307362"/>
    </source>
</evidence>
<dbReference type="AlphaFoldDB" id="A0A5S3YRV3"/>
<gene>
    <name evidence="1" type="ORF">CWB73_15155</name>
</gene>
<reference evidence="1 2" key="1">
    <citation type="submission" date="2017-12" db="EMBL/GenBank/DDBJ databases">
        <authorList>
            <person name="Paulsen S."/>
            <person name="Gram L.K."/>
        </authorList>
    </citation>
    <scope>NUCLEOTIDE SEQUENCE [LARGE SCALE GENOMIC DNA]</scope>
    <source>
        <strain evidence="1 2">S1189</strain>
    </source>
</reference>
<organism evidence="1 2">
    <name type="scientific">Pseudoalteromonas phenolica</name>
    <dbReference type="NCBI Taxonomy" id="161398"/>
    <lineage>
        <taxon>Bacteria</taxon>
        <taxon>Pseudomonadati</taxon>
        <taxon>Pseudomonadota</taxon>
        <taxon>Gammaproteobacteria</taxon>
        <taxon>Alteromonadales</taxon>
        <taxon>Pseudoalteromonadaceae</taxon>
        <taxon>Pseudoalteromonas</taxon>
    </lineage>
</organism>
<sequence length="71" mass="8050">MLVVNDIQEQNHSGTDTYFSDGSEYEVSDSIYIGIEYSQFIIKETEQGTYSADVSYSHKINDLSLVLGWAF</sequence>
<accession>A0A5S3YRV3</accession>
<dbReference type="EMBL" id="PNCM01000034">
    <property type="protein sequence ID" value="TMP78857.1"/>
    <property type="molecule type" value="Genomic_DNA"/>
</dbReference>
<proteinExistence type="predicted"/>
<evidence type="ECO:0000313" key="1">
    <source>
        <dbReference type="EMBL" id="TMP78857.1"/>
    </source>
</evidence>
<reference evidence="2" key="2">
    <citation type="submission" date="2019-06" db="EMBL/GenBank/DDBJ databases">
        <title>Co-occurence of chitin degradation, pigmentation and bioactivity in marine Pseudoalteromonas.</title>
        <authorList>
            <person name="Sonnenschein E.C."/>
            <person name="Bech P.K."/>
        </authorList>
    </citation>
    <scope>NUCLEOTIDE SEQUENCE [LARGE SCALE GENOMIC DNA]</scope>
    <source>
        <strain evidence="2">S1189</strain>
    </source>
</reference>
<comment type="caution">
    <text evidence="1">The sequence shown here is derived from an EMBL/GenBank/DDBJ whole genome shotgun (WGS) entry which is preliminary data.</text>
</comment>
<evidence type="ECO:0008006" key="3">
    <source>
        <dbReference type="Google" id="ProtNLM"/>
    </source>
</evidence>